<dbReference type="EMBL" id="RJUL01000001">
    <property type="protein sequence ID" value="ROQ30484.1"/>
    <property type="molecule type" value="Genomic_DNA"/>
</dbReference>
<keyword evidence="4 8" id="KW-0489">Methyltransferase</keyword>
<evidence type="ECO:0000256" key="3">
    <source>
        <dbReference type="ARBA" id="ARBA00011977"/>
    </source>
</evidence>
<keyword evidence="5" id="KW-0808">Transferase</keyword>
<evidence type="ECO:0000256" key="1">
    <source>
        <dbReference type="ARBA" id="ARBA00000142"/>
    </source>
</evidence>
<keyword evidence="6" id="KW-0949">S-adenosyl-L-methionine</keyword>
<dbReference type="EC" id="2.1.1.33" evidence="3"/>
<accession>A0A3N1PEU2</accession>
<dbReference type="GO" id="GO:0043527">
    <property type="term" value="C:tRNA methyltransferase complex"/>
    <property type="evidence" value="ECO:0007669"/>
    <property type="project" value="TreeGrafter"/>
</dbReference>
<dbReference type="InterPro" id="IPR029063">
    <property type="entry name" value="SAM-dependent_MTases_sf"/>
</dbReference>
<evidence type="ECO:0000313" key="8">
    <source>
        <dbReference type="EMBL" id="ROQ30484.1"/>
    </source>
</evidence>
<dbReference type="Pfam" id="PF02390">
    <property type="entry name" value="Methyltransf_4"/>
    <property type="match status" value="1"/>
</dbReference>
<dbReference type="PANTHER" id="PTHR23417">
    <property type="entry name" value="3-DEOXY-D-MANNO-OCTULOSONIC-ACID TRANSFERASE/TRNA GUANINE-N 7 - -METHYLTRANSFERASE"/>
    <property type="match status" value="1"/>
</dbReference>
<evidence type="ECO:0000256" key="6">
    <source>
        <dbReference type="ARBA" id="ARBA00022691"/>
    </source>
</evidence>
<keyword evidence="9" id="KW-1185">Reference proteome</keyword>
<keyword evidence="7" id="KW-0819">tRNA processing</keyword>
<protein>
    <recommendedName>
        <fullName evidence="3">tRNA (guanine(46)-N(7))-methyltransferase</fullName>
        <ecNumber evidence="3">2.1.1.33</ecNumber>
    </recommendedName>
</protein>
<dbReference type="Gene3D" id="3.40.50.150">
    <property type="entry name" value="Vaccinia Virus protein VP39"/>
    <property type="match status" value="1"/>
</dbReference>
<sequence length="218" mass="24389">MTARAVSSNQPGLHDKLDEVVLRHLAHDFKKPYAEHSLAAFSELEKWLAGRSRPLVLDSCCGVGQSTALLAERHPEALVLGVDKSAHRLGKHEHYALARDNYLVLRADLNDLWRLMAEHGYFPSHHYLLYPNPWPKAAHLGRRWHGSPAFKALLALGGQLQLRSNWQLYVEEFARALSLAGKDAVQSEAKGAAMTPFEHKYRAAGQQCWQLDADLGAD</sequence>
<evidence type="ECO:0000256" key="5">
    <source>
        <dbReference type="ARBA" id="ARBA00022679"/>
    </source>
</evidence>
<evidence type="ECO:0000256" key="2">
    <source>
        <dbReference type="ARBA" id="ARBA00003015"/>
    </source>
</evidence>
<dbReference type="AlphaFoldDB" id="A0A3N1PEU2"/>
<dbReference type="STRING" id="584787.GCA_001247655_01764"/>
<reference evidence="8 9" key="1">
    <citation type="submission" date="2018-11" db="EMBL/GenBank/DDBJ databases">
        <title>Genomic Encyclopedia of Type Strains, Phase IV (KMG-IV): sequencing the most valuable type-strain genomes for metagenomic binning, comparative biology and taxonomic classification.</title>
        <authorList>
            <person name="Goeker M."/>
        </authorList>
    </citation>
    <scope>NUCLEOTIDE SEQUENCE [LARGE SCALE GENOMIC DNA]</scope>
    <source>
        <strain evidence="8 9">DSM 21945</strain>
    </source>
</reference>
<evidence type="ECO:0000256" key="4">
    <source>
        <dbReference type="ARBA" id="ARBA00022603"/>
    </source>
</evidence>
<comment type="function">
    <text evidence="2">Catalyzes the formation of N(7)-methylguanine at position 46 (m7G46) in tRNA.</text>
</comment>
<comment type="catalytic activity">
    <reaction evidence="1">
        <text>guanosine(46) in tRNA + S-adenosyl-L-methionine = N(7)-methylguanosine(46) in tRNA + S-adenosyl-L-homocysteine</text>
        <dbReference type="Rhea" id="RHEA:42708"/>
        <dbReference type="Rhea" id="RHEA-COMP:10188"/>
        <dbReference type="Rhea" id="RHEA-COMP:10189"/>
        <dbReference type="ChEBI" id="CHEBI:57856"/>
        <dbReference type="ChEBI" id="CHEBI:59789"/>
        <dbReference type="ChEBI" id="CHEBI:74269"/>
        <dbReference type="ChEBI" id="CHEBI:74480"/>
        <dbReference type="EC" id="2.1.1.33"/>
    </reaction>
</comment>
<evidence type="ECO:0000313" key="9">
    <source>
        <dbReference type="Proteomes" id="UP000268033"/>
    </source>
</evidence>
<dbReference type="CDD" id="cd02440">
    <property type="entry name" value="AdoMet_MTases"/>
    <property type="match status" value="1"/>
</dbReference>
<dbReference type="PROSITE" id="PS51625">
    <property type="entry name" value="SAM_MT_TRMB"/>
    <property type="match status" value="1"/>
</dbReference>
<organism evidence="8 9">
    <name type="scientific">Gallaecimonas pentaromativorans</name>
    <dbReference type="NCBI Taxonomy" id="584787"/>
    <lineage>
        <taxon>Bacteria</taxon>
        <taxon>Pseudomonadati</taxon>
        <taxon>Pseudomonadota</taxon>
        <taxon>Gammaproteobacteria</taxon>
        <taxon>Enterobacterales</taxon>
        <taxon>Gallaecimonadaceae</taxon>
        <taxon>Gallaecimonas</taxon>
    </lineage>
</organism>
<dbReference type="PANTHER" id="PTHR23417:SF14">
    <property type="entry name" value="PENTACOTRIPEPTIDE-REPEAT REGION OF PRORP DOMAIN-CONTAINING PROTEIN"/>
    <property type="match status" value="1"/>
</dbReference>
<dbReference type="InterPro" id="IPR003358">
    <property type="entry name" value="tRNA_(Gua-N-7)_MeTrfase_Trmb"/>
</dbReference>
<name>A0A3N1PEU2_9GAMM</name>
<dbReference type="Proteomes" id="UP000268033">
    <property type="component" value="Unassembled WGS sequence"/>
</dbReference>
<dbReference type="RefSeq" id="WP_123420353.1">
    <property type="nucleotide sequence ID" value="NZ_RJUL01000001.1"/>
</dbReference>
<comment type="caution">
    <text evidence="8">The sequence shown here is derived from an EMBL/GenBank/DDBJ whole genome shotgun (WGS) entry which is preliminary data.</text>
</comment>
<dbReference type="GO" id="GO:0008176">
    <property type="term" value="F:tRNA (guanine(46)-N7)-methyltransferase activity"/>
    <property type="evidence" value="ECO:0007669"/>
    <property type="project" value="UniProtKB-EC"/>
</dbReference>
<gene>
    <name evidence="8" type="ORF">EDC28_101170</name>
</gene>
<dbReference type="SUPFAM" id="SSF53335">
    <property type="entry name" value="S-adenosyl-L-methionine-dependent methyltransferases"/>
    <property type="match status" value="1"/>
</dbReference>
<proteinExistence type="predicted"/>
<evidence type="ECO:0000256" key="7">
    <source>
        <dbReference type="ARBA" id="ARBA00022694"/>
    </source>
</evidence>